<keyword evidence="2" id="KW-1185">Reference proteome</keyword>
<proteinExistence type="predicted"/>
<comment type="caution">
    <text evidence="1">The sequence shown here is derived from an EMBL/GenBank/DDBJ whole genome shotgun (WGS) entry which is preliminary data.</text>
</comment>
<protein>
    <submittedName>
        <fullName evidence="1">RNA-directed DNA polymerase from transposon X-element</fullName>
    </submittedName>
</protein>
<keyword evidence="1" id="KW-0548">Nucleotidyltransferase</keyword>
<dbReference type="EMBL" id="CACRXK020000346">
    <property type="protein sequence ID" value="CAB3981025.1"/>
    <property type="molecule type" value="Genomic_DNA"/>
</dbReference>
<evidence type="ECO:0000313" key="1">
    <source>
        <dbReference type="EMBL" id="CAB3981025.1"/>
    </source>
</evidence>
<dbReference type="Proteomes" id="UP001152795">
    <property type="component" value="Unassembled WGS sequence"/>
</dbReference>
<name>A0A6S7FMN0_PARCT</name>
<reference evidence="1" key="1">
    <citation type="submission" date="2020-04" db="EMBL/GenBank/DDBJ databases">
        <authorList>
            <person name="Alioto T."/>
            <person name="Alioto T."/>
            <person name="Gomez Garrido J."/>
        </authorList>
    </citation>
    <scope>NUCLEOTIDE SEQUENCE</scope>
    <source>
        <strain evidence="1">A484AB</strain>
    </source>
</reference>
<accession>A0A6S7FMN0</accession>
<evidence type="ECO:0000313" key="2">
    <source>
        <dbReference type="Proteomes" id="UP001152795"/>
    </source>
</evidence>
<keyword evidence="1" id="KW-0695">RNA-directed DNA polymerase</keyword>
<dbReference type="GO" id="GO:0003964">
    <property type="term" value="F:RNA-directed DNA polymerase activity"/>
    <property type="evidence" value="ECO:0007669"/>
    <property type="project" value="UniProtKB-KW"/>
</dbReference>
<dbReference type="AlphaFoldDB" id="A0A6S7FMN0"/>
<gene>
    <name evidence="1" type="ORF">PACLA_8A080636</name>
</gene>
<organism evidence="1 2">
    <name type="scientific">Paramuricea clavata</name>
    <name type="common">Red gorgonian</name>
    <name type="synonym">Violescent sea-whip</name>
    <dbReference type="NCBI Taxonomy" id="317549"/>
    <lineage>
        <taxon>Eukaryota</taxon>
        <taxon>Metazoa</taxon>
        <taxon>Cnidaria</taxon>
        <taxon>Anthozoa</taxon>
        <taxon>Octocorallia</taxon>
        <taxon>Malacalcyonacea</taxon>
        <taxon>Plexauridae</taxon>
        <taxon>Paramuricea</taxon>
    </lineage>
</organism>
<dbReference type="OrthoDB" id="10068389at2759"/>
<sequence>MPEYLCVYGDDLLSNEANLSKNKLDTLKGFRIANLNITSLPKYIDQLRTYLVNKPVDITRLDESINDVEVNIEGYNLCRKDICRYGGGVAIYTRDVLNVREMCPFVPENIEAVCLEIIKPKSKQYCSLLFIDLQKF</sequence>
<keyword evidence="1" id="KW-0808">Transferase</keyword>